<organism evidence="2 3">
    <name type="scientific">Paracoccus amoyensis</name>
    <dbReference type="NCBI Taxonomy" id="2760093"/>
    <lineage>
        <taxon>Bacteria</taxon>
        <taxon>Pseudomonadati</taxon>
        <taxon>Pseudomonadota</taxon>
        <taxon>Alphaproteobacteria</taxon>
        <taxon>Rhodobacterales</taxon>
        <taxon>Paracoccaceae</taxon>
        <taxon>Paracoccus</taxon>
    </lineage>
</organism>
<name>A0A926GJS8_9RHOB</name>
<evidence type="ECO:0000313" key="2">
    <source>
        <dbReference type="EMBL" id="MBC9248584.1"/>
    </source>
</evidence>
<keyword evidence="3" id="KW-1185">Reference proteome</keyword>
<proteinExistence type="predicted"/>
<dbReference type="AlphaFoldDB" id="A0A926GJS8"/>
<reference evidence="2" key="1">
    <citation type="submission" date="2020-08" db="EMBL/GenBank/DDBJ databases">
        <title>Paracoccus amoyensis sp. nov., isolated from the surface seawater at coast of Xiamen, Fujian.</title>
        <authorList>
            <person name="Lyu L."/>
        </authorList>
    </citation>
    <scope>NUCLEOTIDE SEQUENCE</scope>
    <source>
        <strain evidence="2">11-3</strain>
    </source>
</reference>
<protein>
    <submittedName>
        <fullName evidence="2">GNAT family N-acetyltransferase</fullName>
    </submittedName>
</protein>
<evidence type="ECO:0000313" key="3">
    <source>
        <dbReference type="Proteomes" id="UP000608594"/>
    </source>
</evidence>
<dbReference type="RefSeq" id="WP_187795047.1">
    <property type="nucleotide sequence ID" value="NZ_JACOQL010000010.1"/>
</dbReference>
<dbReference type="PANTHER" id="PTHR43792:SF1">
    <property type="entry name" value="N-ACETYLTRANSFERASE DOMAIN-CONTAINING PROTEIN"/>
    <property type="match status" value="1"/>
</dbReference>
<sequence length="174" mass="19810">MSDIPTLTTERLILRQMQTDDWKAYFGFLASDRARYMGGPYSQVRAWGLFCSDYAQWGLFGFGGLMIQRRDGGPAIGQVSINYGPSFPEYELGWFVYPDAEGQGIAYEAAIALCNWARQTRRLPTLVSYVDPQNDRSRRLAERLGAVSDVDALRPDATNLVYRHYGRAHLRLWS</sequence>
<dbReference type="GO" id="GO:0016747">
    <property type="term" value="F:acyltransferase activity, transferring groups other than amino-acyl groups"/>
    <property type="evidence" value="ECO:0007669"/>
    <property type="project" value="InterPro"/>
</dbReference>
<dbReference type="InterPro" id="IPR000182">
    <property type="entry name" value="GNAT_dom"/>
</dbReference>
<dbReference type="Pfam" id="PF13302">
    <property type="entry name" value="Acetyltransf_3"/>
    <property type="match status" value="1"/>
</dbReference>
<dbReference type="Proteomes" id="UP000608594">
    <property type="component" value="Unassembled WGS sequence"/>
</dbReference>
<gene>
    <name evidence="2" type="ORF">H4P12_18140</name>
</gene>
<evidence type="ECO:0000259" key="1">
    <source>
        <dbReference type="PROSITE" id="PS51186"/>
    </source>
</evidence>
<feature type="domain" description="N-acetyltransferase" evidence="1">
    <location>
        <begin position="12"/>
        <end position="167"/>
    </location>
</feature>
<dbReference type="Gene3D" id="3.40.630.30">
    <property type="match status" value="1"/>
</dbReference>
<comment type="caution">
    <text evidence="2">The sequence shown here is derived from an EMBL/GenBank/DDBJ whole genome shotgun (WGS) entry which is preliminary data.</text>
</comment>
<dbReference type="InterPro" id="IPR051531">
    <property type="entry name" value="N-acetyltransferase"/>
</dbReference>
<dbReference type="InterPro" id="IPR016181">
    <property type="entry name" value="Acyl_CoA_acyltransferase"/>
</dbReference>
<dbReference type="PANTHER" id="PTHR43792">
    <property type="entry name" value="GNAT FAMILY, PUTATIVE (AFU_ORTHOLOGUE AFUA_3G00765)-RELATED-RELATED"/>
    <property type="match status" value="1"/>
</dbReference>
<dbReference type="PROSITE" id="PS51186">
    <property type="entry name" value="GNAT"/>
    <property type="match status" value="1"/>
</dbReference>
<dbReference type="SUPFAM" id="SSF55729">
    <property type="entry name" value="Acyl-CoA N-acyltransferases (Nat)"/>
    <property type="match status" value="1"/>
</dbReference>
<accession>A0A926GJS8</accession>
<dbReference type="EMBL" id="JACOQL010000010">
    <property type="protein sequence ID" value="MBC9248584.1"/>
    <property type="molecule type" value="Genomic_DNA"/>
</dbReference>